<keyword evidence="13" id="KW-1185">Reference proteome</keyword>
<dbReference type="RefSeq" id="WP_101251136.1">
    <property type="nucleotide sequence ID" value="NZ_PIUM01000014.1"/>
</dbReference>
<dbReference type="Pfam" id="PF25967">
    <property type="entry name" value="RND-MFP_C"/>
    <property type="match status" value="1"/>
</dbReference>
<dbReference type="InterPro" id="IPR058626">
    <property type="entry name" value="MdtA-like_b-barrel"/>
</dbReference>
<dbReference type="PANTHER" id="PTHR30469:SF12">
    <property type="entry name" value="MULTIDRUG RESISTANCE PROTEIN MDTA"/>
    <property type="match status" value="1"/>
</dbReference>
<keyword evidence="7" id="KW-1133">Transmembrane helix</keyword>
<protein>
    <submittedName>
        <fullName evidence="12">Multidrug transporter subunit MdtA</fullName>
    </submittedName>
</protein>
<sequence>MKIERNEADGGLLPMTACQSRTGRSALRARLIWTSVVLLALAAMVWGVVRSQGATEAKGPGTAAPGPVPVVAATVGRGDIDIALDALGTVTPLATVTVKPRIAGHLTQVAFREGQVVKAGDLLAQIDPRPYERQLEQYEGQLSKDKAALKAAEVDLERYRTLVAQDSLARQTQDTQEATVQQDRATVATDQAQVDNAKLNLIYCRIESPITGRAGLRQVDPGNYVQTSDTAGIVVITQMSPISVLFTLAEDDLPAVMGELRNGAKLAVTAYNRNKTARLAVGTLTTVDNQVDTGTGTVKLRAQFGNEDEMLFPNQFVNVRLRVKTMRESTLIPTAAVQRGAPGTFSYLVGADNKVSVRHITLGTASGDQVAVLSGLQPGDKVVVDGADRLREGTLVSLAADAQRHQDQ</sequence>
<evidence type="ECO:0000259" key="10">
    <source>
        <dbReference type="Pfam" id="PF25944"/>
    </source>
</evidence>
<dbReference type="SUPFAM" id="SSF111369">
    <property type="entry name" value="HlyD-like secretion proteins"/>
    <property type="match status" value="1"/>
</dbReference>
<dbReference type="Gene3D" id="2.40.50.100">
    <property type="match status" value="1"/>
</dbReference>
<dbReference type="Gene3D" id="2.40.420.20">
    <property type="match status" value="1"/>
</dbReference>
<keyword evidence="6 7" id="KW-0472">Membrane</keyword>
<dbReference type="Gene3D" id="2.40.30.170">
    <property type="match status" value="1"/>
</dbReference>
<dbReference type="Pfam" id="PF25876">
    <property type="entry name" value="HH_MFP_RND"/>
    <property type="match status" value="1"/>
</dbReference>
<feature type="domain" description="Multidrug resistance protein MdtA-like alpha-helical hairpin" evidence="8">
    <location>
        <begin position="134"/>
        <end position="203"/>
    </location>
</feature>
<evidence type="ECO:0000256" key="1">
    <source>
        <dbReference type="ARBA" id="ARBA00004236"/>
    </source>
</evidence>
<evidence type="ECO:0000256" key="7">
    <source>
        <dbReference type="SAM" id="Phobius"/>
    </source>
</evidence>
<dbReference type="Pfam" id="PF25944">
    <property type="entry name" value="Beta-barrel_RND"/>
    <property type="match status" value="1"/>
</dbReference>
<evidence type="ECO:0000256" key="4">
    <source>
        <dbReference type="ARBA" id="ARBA00022475"/>
    </source>
</evidence>
<dbReference type="GO" id="GO:0015562">
    <property type="term" value="F:efflux transmembrane transporter activity"/>
    <property type="evidence" value="ECO:0007669"/>
    <property type="project" value="TreeGrafter"/>
</dbReference>
<organism evidence="12 13">
    <name type="scientific">Telmatospirillum siberiense</name>
    <dbReference type="NCBI Taxonomy" id="382514"/>
    <lineage>
        <taxon>Bacteria</taxon>
        <taxon>Pseudomonadati</taxon>
        <taxon>Pseudomonadota</taxon>
        <taxon>Alphaproteobacteria</taxon>
        <taxon>Rhodospirillales</taxon>
        <taxon>Rhodospirillaceae</taxon>
        <taxon>Telmatospirillum</taxon>
    </lineage>
</organism>
<evidence type="ECO:0000313" key="12">
    <source>
        <dbReference type="EMBL" id="PKU24105.1"/>
    </source>
</evidence>
<comment type="similarity">
    <text evidence="2">Belongs to the membrane fusion protein (MFP) (TC 8.A.1) family.</text>
</comment>
<evidence type="ECO:0000259" key="11">
    <source>
        <dbReference type="Pfam" id="PF25967"/>
    </source>
</evidence>
<dbReference type="NCBIfam" id="TIGR01730">
    <property type="entry name" value="RND_mfp"/>
    <property type="match status" value="1"/>
</dbReference>
<comment type="caution">
    <text evidence="12">The sequence shown here is derived from an EMBL/GenBank/DDBJ whole genome shotgun (WGS) entry which is preliminary data.</text>
</comment>
<dbReference type="PANTHER" id="PTHR30469">
    <property type="entry name" value="MULTIDRUG RESISTANCE PROTEIN MDTA"/>
    <property type="match status" value="1"/>
</dbReference>
<dbReference type="InterPro" id="IPR006143">
    <property type="entry name" value="RND_pump_MFP"/>
</dbReference>
<accession>A0A2N3PUM5</accession>
<dbReference type="GO" id="GO:1990281">
    <property type="term" value="C:efflux pump complex"/>
    <property type="evidence" value="ECO:0007669"/>
    <property type="project" value="TreeGrafter"/>
</dbReference>
<name>A0A2N3PUM5_9PROT</name>
<dbReference type="Pfam" id="PF25917">
    <property type="entry name" value="BSH_RND"/>
    <property type="match status" value="1"/>
</dbReference>
<feature type="transmembrane region" description="Helical" evidence="7">
    <location>
        <begin position="31"/>
        <end position="49"/>
    </location>
</feature>
<evidence type="ECO:0000259" key="8">
    <source>
        <dbReference type="Pfam" id="PF25876"/>
    </source>
</evidence>
<evidence type="ECO:0000256" key="5">
    <source>
        <dbReference type="ARBA" id="ARBA00022519"/>
    </source>
</evidence>
<keyword evidence="5" id="KW-0997">Cell inner membrane</keyword>
<evidence type="ECO:0000256" key="2">
    <source>
        <dbReference type="ARBA" id="ARBA00009477"/>
    </source>
</evidence>
<dbReference type="Proteomes" id="UP000233293">
    <property type="component" value="Unassembled WGS sequence"/>
</dbReference>
<reference evidence="13" key="1">
    <citation type="submission" date="2017-12" db="EMBL/GenBank/DDBJ databases">
        <title>Draft genome sequence of Telmatospirillum siberiense 26-4b1T, an acidotolerant peatland alphaproteobacterium potentially involved in sulfur cycling.</title>
        <authorList>
            <person name="Hausmann B."/>
            <person name="Pjevac P."/>
            <person name="Schreck K."/>
            <person name="Herbold C.W."/>
            <person name="Daims H."/>
            <person name="Wagner M."/>
            <person name="Pester M."/>
            <person name="Loy A."/>
        </authorList>
    </citation>
    <scope>NUCLEOTIDE SEQUENCE [LARGE SCALE GENOMIC DNA]</scope>
    <source>
        <strain evidence="13">26-4b1</strain>
    </source>
</reference>
<feature type="domain" description="Multidrug resistance protein MdtA-like C-terminal permuted SH3" evidence="11">
    <location>
        <begin position="331"/>
        <end position="389"/>
    </location>
</feature>
<evidence type="ECO:0000256" key="3">
    <source>
        <dbReference type="ARBA" id="ARBA00022448"/>
    </source>
</evidence>
<feature type="domain" description="Multidrug resistance protein MdtA-like barrel-sandwich hybrid" evidence="9">
    <location>
        <begin position="95"/>
        <end position="237"/>
    </location>
</feature>
<comment type="subcellular location">
    <subcellularLocation>
        <location evidence="1">Cell membrane</location>
    </subcellularLocation>
</comment>
<evidence type="ECO:0000256" key="6">
    <source>
        <dbReference type="ARBA" id="ARBA00023136"/>
    </source>
</evidence>
<dbReference type="Gene3D" id="1.10.287.470">
    <property type="entry name" value="Helix hairpin bin"/>
    <property type="match status" value="1"/>
</dbReference>
<dbReference type="FunFam" id="2.40.420.20:FF:000001">
    <property type="entry name" value="Efflux RND transporter periplasmic adaptor subunit"/>
    <property type="match status" value="1"/>
</dbReference>
<dbReference type="OrthoDB" id="9783047at2"/>
<proteinExistence type="inferred from homology"/>
<dbReference type="InterPro" id="IPR058624">
    <property type="entry name" value="MdtA-like_HH"/>
</dbReference>
<gene>
    <name evidence="12" type="ORF">CWS72_13495</name>
</gene>
<evidence type="ECO:0000313" key="13">
    <source>
        <dbReference type="Proteomes" id="UP000233293"/>
    </source>
</evidence>
<keyword evidence="3" id="KW-0813">Transport</keyword>
<dbReference type="InterPro" id="IPR058625">
    <property type="entry name" value="MdtA-like_BSH"/>
</dbReference>
<keyword evidence="4" id="KW-1003">Cell membrane</keyword>
<dbReference type="EMBL" id="PIUM01000014">
    <property type="protein sequence ID" value="PKU24105.1"/>
    <property type="molecule type" value="Genomic_DNA"/>
</dbReference>
<feature type="domain" description="Multidrug resistance protein MdtA-like beta-barrel" evidence="10">
    <location>
        <begin position="241"/>
        <end position="324"/>
    </location>
</feature>
<keyword evidence="7" id="KW-0812">Transmembrane</keyword>
<evidence type="ECO:0000259" key="9">
    <source>
        <dbReference type="Pfam" id="PF25917"/>
    </source>
</evidence>
<dbReference type="AlphaFoldDB" id="A0A2N3PUM5"/>
<dbReference type="GO" id="GO:0030313">
    <property type="term" value="C:cell envelope"/>
    <property type="evidence" value="ECO:0007669"/>
    <property type="project" value="UniProtKB-SubCell"/>
</dbReference>
<dbReference type="InterPro" id="IPR058627">
    <property type="entry name" value="MdtA-like_C"/>
</dbReference>